<proteinExistence type="predicted"/>
<organism evidence="2 3">
    <name type="scientific">Streptomyces dysideae</name>
    <dbReference type="NCBI Taxonomy" id="909626"/>
    <lineage>
        <taxon>Bacteria</taxon>
        <taxon>Bacillati</taxon>
        <taxon>Actinomycetota</taxon>
        <taxon>Actinomycetes</taxon>
        <taxon>Kitasatosporales</taxon>
        <taxon>Streptomycetaceae</taxon>
        <taxon>Streptomyces</taxon>
    </lineage>
</organism>
<reference evidence="2 3" key="1">
    <citation type="submission" date="2015-10" db="EMBL/GenBank/DDBJ databases">
        <title>Draft genome sequence of Streptomyces sp. RV15, isolated from a marine sponge.</title>
        <authorList>
            <person name="Ruckert C."/>
            <person name="Abdelmohsen U.R."/>
            <person name="Winkler A."/>
            <person name="Hentschel U."/>
            <person name="Kalinowski J."/>
            <person name="Kampfer P."/>
            <person name="Glaeser S."/>
        </authorList>
    </citation>
    <scope>NUCLEOTIDE SEQUENCE [LARGE SCALE GENOMIC DNA]</scope>
    <source>
        <strain evidence="2 3">RV15</strain>
    </source>
</reference>
<dbReference type="Proteomes" id="UP000053260">
    <property type="component" value="Unassembled WGS sequence"/>
</dbReference>
<evidence type="ECO:0000256" key="1">
    <source>
        <dbReference type="SAM" id="MobiDB-lite"/>
    </source>
</evidence>
<protein>
    <recommendedName>
        <fullName evidence="4">FAD/NAD(P)-binding domain-containing protein</fullName>
    </recommendedName>
</protein>
<evidence type="ECO:0000313" key="2">
    <source>
        <dbReference type="EMBL" id="KUO20914.1"/>
    </source>
</evidence>
<dbReference type="InterPro" id="IPR036188">
    <property type="entry name" value="FAD/NAD-bd_sf"/>
</dbReference>
<feature type="region of interest" description="Disordered" evidence="1">
    <location>
        <begin position="90"/>
        <end position="127"/>
    </location>
</feature>
<evidence type="ECO:0000313" key="3">
    <source>
        <dbReference type="Proteomes" id="UP000053260"/>
    </source>
</evidence>
<dbReference type="EMBL" id="LMXB01000028">
    <property type="protein sequence ID" value="KUO20914.1"/>
    <property type="molecule type" value="Genomic_DNA"/>
</dbReference>
<evidence type="ECO:0008006" key="4">
    <source>
        <dbReference type="Google" id="ProtNLM"/>
    </source>
</evidence>
<name>A0A117S1V4_9ACTN</name>
<dbReference type="AlphaFoldDB" id="A0A117S1V4"/>
<dbReference type="STRING" id="909626.AQJ91_11355"/>
<gene>
    <name evidence="2" type="ORF">AQJ91_11355</name>
</gene>
<dbReference type="SUPFAM" id="SSF51905">
    <property type="entry name" value="FAD/NAD(P)-binding domain"/>
    <property type="match status" value="1"/>
</dbReference>
<comment type="caution">
    <text evidence="2">The sequence shown here is derived from an EMBL/GenBank/DDBJ whole genome shotgun (WGS) entry which is preliminary data.</text>
</comment>
<accession>A0A117S1V4</accession>
<keyword evidence="3" id="KW-1185">Reference proteome</keyword>
<sequence length="127" mass="13140">MRVSEVAGVVGADAAEGRTTLTVRTLGGRTQQLSADHVIAATGYRVDLAALDCIGPALRTESAAASYGPVMRFVCGTEFASPRLARHLEISSADRSQPGPPIRQCGEGDNESVSSTTDNGVGPCRHG</sequence>